<accession>A0ACC0SXP1</accession>
<keyword evidence="2" id="KW-1185">Reference proteome</keyword>
<proteinExistence type="predicted"/>
<comment type="caution">
    <text evidence="1">The sequence shown here is derived from an EMBL/GenBank/DDBJ whole genome shotgun (WGS) entry which is preliminary data.</text>
</comment>
<name>A0ACC0SXP1_POPTR</name>
<dbReference type="Proteomes" id="UP000006729">
    <property type="component" value="Chromosome 5"/>
</dbReference>
<gene>
    <name evidence="1" type="ORF">POPTR_005G037850v4</name>
</gene>
<dbReference type="EMBL" id="CM009294">
    <property type="protein sequence ID" value="KAI9393992.1"/>
    <property type="molecule type" value="Genomic_DNA"/>
</dbReference>
<reference evidence="1 2" key="1">
    <citation type="journal article" date="2006" name="Science">
        <title>The genome of black cottonwood, Populus trichocarpa (Torr. &amp; Gray).</title>
        <authorList>
            <person name="Tuskan G.A."/>
            <person name="Difazio S."/>
            <person name="Jansson S."/>
            <person name="Bohlmann J."/>
            <person name="Grigoriev I."/>
            <person name="Hellsten U."/>
            <person name="Putnam N."/>
            <person name="Ralph S."/>
            <person name="Rombauts S."/>
            <person name="Salamov A."/>
            <person name="Schein J."/>
            <person name="Sterck L."/>
            <person name="Aerts A."/>
            <person name="Bhalerao R.R."/>
            <person name="Bhalerao R.P."/>
            <person name="Blaudez D."/>
            <person name="Boerjan W."/>
            <person name="Brun A."/>
            <person name="Brunner A."/>
            <person name="Busov V."/>
            <person name="Campbell M."/>
            <person name="Carlson J."/>
            <person name="Chalot M."/>
            <person name="Chapman J."/>
            <person name="Chen G.L."/>
            <person name="Cooper D."/>
            <person name="Coutinho P.M."/>
            <person name="Couturier J."/>
            <person name="Covert S."/>
            <person name="Cronk Q."/>
            <person name="Cunningham R."/>
            <person name="Davis J."/>
            <person name="Degroeve S."/>
            <person name="Dejardin A."/>
            <person name="Depamphilis C."/>
            <person name="Detter J."/>
            <person name="Dirks B."/>
            <person name="Dubchak I."/>
            <person name="Duplessis S."/>
            <person name="Ehlting J."/>
            <person name="Ellis B."/>
            <person name="Gendler K."/>
            <person name="Goodstein D."/>
            <person name="Gribskov M."/>
            <person name="Grimwood J."/>
            <person name="Groover A."/>
            <person name="Gunter L."/>
            <person name="Hamberger B."/>
            <person name="Heinze B."/>
            <person name="Helariutta Y."/>
            <person name="Henrissat B."/>
            <person name="Holligan D."/>
            <person name="Holt R."/>
            <person name="Huang W."/>
            <person name="Islam-Faridi N."/>
            <person name="Jones S."/>
            <person name="Jones-Rhoades M."/>
            <person name="Jorgensen R."/>
            <person name="Joshi C."/>
            <person name="Kangasjarvi J."/>
            <person name="Karlsson J."/>
            <person name="Kelleher C."/>
            <person name="Kirkpatrick R."/>
            <person name="Kirst M."/>
            <person name="Kohler A."/>
            <person name="Kalluri U."/>
            <person name="Larimer F."/>
            <person name="Leebens-Mack J."/>
            <person name="Leple J.C."/>
            <person name="Locascio P."/>
            <person name="Lou Y."/>
            <person name="Lucas S."/>
            <person name="Martin F."/>
            <person name="Montanini B."/>
            <person name="Napoli C."/>
            <person name="Nelson D.R."/>
            <person name="Nelson C."/>
            <person name="Nieminen K."/>
            <person name="Nilsson O."/>
            <person name="Pereda V."/>
            <person name="Peter G."/>
            <person name="Philippe R."/>
            <person name="Pilate G."/>
            <person name="Poliakov A."/>
            <person name="Razumovskaya J."/>
            <person name="Richardson P."/>
            <person name="Rinaldi C."/>
            <person name="Ritland K."/>
            <person name="Rouze P."/>
            <person name="Ryaboy D."/>
            <person name="Schmutz J."/>
            <person name="Schrader J."/>
            <person name="Segerman B."/>
            <person name="Shin H."/>
            <person name="Siddiqui A."/>
            <person name="Sterky F."/>
            <person name="Terry A."/>
            <person name="Tsai C.J."/>
            <person name="Uberbacher E."/>
            <person name="Unneberg P."/>
            <person name="Vahala J."/>
            <person name="Wall K."/>
            <person name="Wessler S."/>
            <person name="Yang G."/>
            <person name="Yin T."/>
            <person name="Douglas C."/>
            <person name="Marra M."/>
            <person name="Sandberg G."/>
            <person name="Van de Peer Y."/>
            <person name="Rokhsar D."/>
        </authorList>
    </citation>
    <scope>NUCLEOTIDE SEQUENCE [LARGE SCALE GENOMIC DNA]</scope>
    <source>
        <strain evidence="2">cv. Nisqually</strain>
    </source>
</reference>
<sequence>METSSSPRSKKSSFTAGDEPKEDENDMIKSSCPLCPRRPTCYNGQDKGSRSRERELTPKTCPWFGLQAATR</sequence>
<evidence type="ECO:0000313" key="2">
    <source>
        <dbReference type="Proteomes" id="UP000006729"/>
    </source>
</evidence>
<organism evidence="1 2">
    <name type="scientific">Populus trichocarpa</name>
    <name type="common">Western balsam poplar</name>
    <name type="synonym">Populus balsamifera subsp. trichocarpa</name>
    <dbReference type="NCBI Taxonomy" id="3694"/>
    <lineage>
        <taxon>Eukaryota</taxon>
        <taxon>Viridiplantae</taxon>
        <taxon>Streptophyta</taxon>
        <taxon>Embryophyta</taxon>
        <taxon>Tracheophyta</taxon>
        <taxon>Spermatophyta</taxon>
        <taxon>Magnoliopsida</taxon>
        <taxon>eudicotyledons</taxon>
        <taxon>Gunneridae</taxon>
        <taxon>Pentapetalae</taxon>
        <taxon>rosids</taxon>
        <taxon>fabids</taxon>
        <taxon>Malpighiales</taxon>
        <taxon>Salicaceae</taxon>
        <taxon>Saliceae</taxon>
        <taxon>Populus</taxon>
    </lineage>
</organism>
<evidence type="ECO:0000313" key="1">
    <source>
        <dbReference type="EMBL" id="KAI9393992.1"/>
    </source>
</evidence>
<protein>
    <submittedName>
        <fullName evidence="1">Uncharacterized protein</fullName>
    </submittedName>
</protein>